<feature type="region of interest" description="Disordered" evidence="3">
    <location>
        <begin position="428"/>
        <end position="455"/>
    </location>
</feature>
<dbReference type="SUPFAM" id="SSF53383">
    <property type="entry name" value="PLP-dependent transferases"/>
    <property type="match status" value="1"/>
</dbReference>
<comment type="caution">
    <text evidence="5">The sequence shown here is derived from an EMBL/GenBank/DDBJ whole genome shotgun (WGS) entry which is preliminary data.</text>
</comment>
<gene>
    <name evidence="5" type="ORF">EV643_105184</name>
</gene>
<dbReference type="Gene3D" id="3.90.1150.10">
    <property type="entry name" value="Aspartate Aminotransferase, domain 1"/>
    <property type="match status" value="1"/>
</dbReference>
<dbReference type="AlphaFoldDB" id="A0A4R6KLF4"/>
<dbReference type="OrthoDB" id="9804366at2"/>
<protein>
    <submittedName>
        <fullName evidence="5">Selenocysteine lyase/cysteine desulfurase</fullName>
    </submittedName>
</protein>
<dbReference type="PANTHER" id="PTHR43586:SF8">
    <property type="entry name" value="CYSTEINE DESULFURASE 1, CHLOROPLASTIC"/>
    <property type="match status" value="1"/>
</dbReference>
<dbReference type="Gene3D" id="3.40.640.10">
    <property type="entry name" value="Type I PLP-dependent aspartate aminotransferase-like (Major domain)"/>
    <property type="match status" value="1"/>
</dbReference>
<dbReference type="RefSeq" id="WP_133800229.1">
    <property type="nucleotide sequence ID" value="NZ_SNWQ01000005.1"/>
</dbReference>
<dbReference type="InterPro" id="IPR015421">
    <property type="entry name" value="PyrdxlP-dep_Trfase_major"/>
</dbReference>
<evidence type="ECO:0000256" key="1">
    <source>
        <dbReference type="ARBA" id="ARBA00001933"/>
    </source>
</evidence>
<reference evidence="5 6" key="1">
    <citation type="submission" date="2019-03" db="EMBL/GenBank/DDBJ databases">
        <title>Genomic Encyclopedia of Type Strains, Phase III (KMG-III): the genomes of soil and plant-associated and newly described type strains.</title>
        <authorList>
            <person name="Whitman W."/>
        </authorList>
    </citation>
    <scope>NUCLEOTIDE SEQUENCE [LARGE SCALE GENOMIC DNA]</scope>
    <source>
        <strain evidence="5 6">VKM Ac-2527</strain>
    </source>
</reference>
<evidence type="ECO:0000313" key="5">
    <source>
        <dbReference type="EMBL" id="TDO49955.1"/>
    </source>
</evidence>
<organism evidence="5 6">
    <name type="scientific">Kribbella caucasensis</name>
    <dbReference type="NCBI Taxonomy" id="2512215"/>
    <lineage>
        <taxon>Bacteria</taxon>
        <taxon>Bacillati</taxon>
        <taxon>Actinomycetota</taxon>
        <taxon>Actinomycetes</taxon>
        <taxon>Propionibacteriales</taxon>
        <taxon>Kribbellaceae</taxon>
        <taxon>Kribbella</taxon>
    </lineage>
</organism>
<accession>A0A4R6KLF4</accession>
<dbReference type="InterPro" id="IPR015422">
    <property type="entry name" value="PyrdxlP-dep_Trfase_small"/>
</dbReference>
<evidence type="ECO:0000313" key="6">
    <source>
        <dbReference type="Proteomes" id="UP000295388"/>
    </source>
</evidence>
<evidence type="ECO:0000256" key="2">
    <source>
        <dbReference type="ARBA" id="ARBA00022898"/>
    </source>
</evidence>
<feature type="compositionally biased region" description="Basic and acidic residues" evidence="3">
    <location>
        <begin position="445"/>
        <end position="455"/>
    </location>
</feature>
<proteinExistence type="predicted"/>
<dbReference type="Proteomes" id="UP000295388">
    <property type="component" value="Unassembled WGS sequence"/>
</dbReference>
<sequence length="455" mass="47991">MSILSILEPANATVTPRPAIARFSTGSIPATVGADLLVPLADGRVTDYANFDHGASAPCLESVRAAVEAALPSYASVHRGNGYASRITTQWYERARKQVHEFVGAREDDQVIFTRQTTDALNLLARAVPANATVIVFESEHHAALLPWPTERTIRLAAPTSPTNAVTSVADALRQAPEGPRLVVVTGASNVTGEIFPIAELAAVARAHGARICLDAAQLAPHRPVDIAELDVDWVALSGHKLYAPYGAGALIGRADWLNEADPYLYGGGATASVSTDATVWNDGPARHEGGSPNVIGAIALAAACAAIAKHRDAIEQHERSLLARLRTGLAQLPGVTTYSIFGEDADRVGTVCFTVDNVSSTLVSAALSAEYGIGVRDGKFCAHPLVGRLLEDSPENGTAVRASLGLGTTREHVDRLVAAVRTLATSGPRTQYEESAHGCQPTNDPRDLEAPHIW</sequence>
<feature type="domain" description="Aminotransferase class V" evidence="4">
    <location>
        <begin position="51"/>
        <end position="417"/>
    </location>
</feature>
<comment type="cofactor">
    <cofactor evidence="1">
        <name>pyridoxal 5'-phosphate</name>
        <dbReference type="ChEBI" id="CHEBI:597326"/>
    </cofactor>
</comment>
<dbReference type="Pfam" id="PF00266">
    <property type="entry name" value="Aminotran_5"/>
    <property type="match status" value="1"/>
</dbReference>
<dbReference type="InterPro" id="IPR015424">
    <property type="entry name" value="PyrdxlP-dep_Trfase"/>
</dbReference>
<keyword evidence="6" id="KW-1185">Reference proteome</keyword>
<name>A0A4R6KLF4_9ACTN</name>
<evidence type="ECO:0000259" key="4">
    <source>
        <dbReference type="Pfam" id="PF00266"/>
    </source>
</evidence>
<dbReference type="InterPro" id="IPR000192">
    <property type="entry name" value="Aminotrans_V_dom"/>
</dbReference>
<evidence type="ECO:0000256" key="3">
    <source>
        <dbReference type="SAM" id="MobiDB-lite"/>
    </source>
</evidence>
<keyword evidence="5" id="KW-0456">Lyase</keyword>
<dbReference type="GO" id="GO:0016829">
    <property type="term" value="F:lyase activity"/>
    <property type="evidence" value="ECO:0007669"/>
    <property type="project" value="UniProtKB-KW"/>
</dbReference>
<dbReference type="PANTHER" id="PTHR43586">
    <property type="entry name" value="CYSTEINE DESULFURASE"/>
    <property type="match status" value="1"/>
</dbReference>
<keyword evidence="2" id="KW-0663">Pyridoxal phosphate</keyword>
<dbReference type="EMBL" id="SNWQ01000005">
    <property type="protein sequence ID" value="TDO49955.1"/>
    <property type="molecule type" value="Genomic_DNA"/>
</dbReference>